<proteinExistence type="predicted"/>
<dbReference type="PANTHER" id="PTHR48079">
    <property type="entry name" value="PROTEIN YEEZ"/>
    <property type="match status" value="1"/>
</dbReference>
<dbReference type="GO" id="GO:0005737">
    <property type="term" value="C:cytoplasm"/>
    <property type="evidence" value="ECO:0007669"/>
    <property type="project" value="TreeGrafter"/>
</dbReference>
<dbReference type="CDD" id="cd05266">
    <property type="entry name" value="SDR_a4"/>
    <property type="match status" value="1"/>
</dbReference>
<dbReference type="GO" id="GO:0004029">
    <property type="term" value="F:aldehyde dehydrogenase (NAD+) activity"/>
    <property type="evidence" value="ECO:0007669"/>
    <property type="project" value="TreeGrafter"/>
</dbReference>
<evidence type="ECO:0000259" key="1">
    <source>
        <dbReference type="Pfam" id="PF13460"/>
    </source>
</evidence>
<sequence>MTVSILGCGWYGKAFGRALAAKGFTVKGSSTSADKLSALAEFGILPFEVRAGADSLSADPAFFDCDALVVSIPPRFRRGETADYLPKLGHIINTIKQYGIKKVIYTSSTGVYGDTNSEVDELSNPQPAPVTGAILREAENLFETETAFKTAILRFGGLIGEGREPGRFFAGKTGIPNGRAPVNLISLEDCVGITEAVIANDAFGYVFNACSPEHPPKAEFYRAAAAKAGLPLPEFLNELLNWKIVNSVNVPEILGYRFTGRLIA</sequence>
<keyword evidence="3" id="KW-1185">Reference proteome</keyword>
<gene>
    <name evidence="2" type="ORF">FRZ54_14315</name>
</gene>
<dbReference type="Pfam" id="PF13460">
    <property type="entry name" value="NAD_binding_10"/>
    <property type="match status" value="1"/>
</dbReference>
<dbReference type="InterPro" id="IPR036291">
    <property type="entry name" value="NAD(P)-bd_dom_sf"/>
</dbReference>
<organism evidence="2 3">
    <name type="scientific">Mucilaginibacter ginsenosidivorans</name>
    <dbReference type="NCBI Taxonomy" id="398053"/>
    <lineage>
        <taxon>Bacteria</taxon>
        <taxon>Pseudomonadati</taxon>
        <taxon>Bacteroidota</taxon>
        <taxon>Sphingobacteriia</taxon>
        <taxon>Sphingobacteriales</taxon>
        <taxon>Sphingobacteriaceae</taxon>
        <taxon>Mucilaginibacter</taxon>
    </lineage>
</organism>
<dbReference type="RefSeq" id="WP_147032272.1">
    <property type="nucleotide sequence ID" value="NZ_CP042436.1"/>
</dbReference>
<dbReference type="SUPFAM" id="SSF51735">
    <property type="entry name" value="NAD(P)-binding Rossmann-fold domains"/>
    <property type="match status" value="1"/>
</dbReference>
<accession>A0A5B8UXQ6</accession>
<protein>
    <submittedName>
        <fullName evidence="2">SDR family oxidoreductase</fullName>
    </submittedName>
</protein>
<dbReference type="OrthoDB" id="751203at2"/>
<name>A0A5B8UXQ6_9SPHI</name>
<reference evidence="2 3" key="1">
    <citation type="journal article" date="2017" name="Curr. Microbiol.">
        <title>Mucilaginibacter ginsenosidivorans sp. nov., Isolated from Soil of Ginseng Field.</title>
        <authorList>
            <person name="Kim M.M."/>
            <person name="Siddiqi M.Z."/>
            <person name="Im W.T."/>
        </authorList>
    </citation>
    <scope>NUCLEOTIDE SEQUENCE [LARGE SCALE GENOMIC DNA]</scope>
    <source>
        <strain evidence="2 3">Gsoil 3017</strain>
    </source>
</reference>
<evidence type="ECO:0000313" key="2">
    <source>
        <dbReference type="EMBL" id="QEC63698.1"/>
    </source>
</evidence>
<dbReference type="EMBL" id="CP042436">
    <property type="protein sequence ID" value="QEC63698.1"/>
    <property type="molecule type" value="Genomic_DNA"/>
</dbReference>
<evidence type="ECO:0000313" key="3">
    <source>
        <dbReference type="Proteomes" id="UP000321479"/>
    </source>
</evidence>
<dbReference type="InterPro" id="IPR051783">
    <property type="entry name" value="NAD(P)-dependent_oxidoreduct"/>
</dbReference>
<dbReference type="InterPro" id="IPR016040">
    <property type="entry name" value="NAD(P)-bd_dom"/>
</dbReference>
<feature type="domain" description="NAD(P)-binding" evidence="1">
    <location>
        <begin position="9"/>
        <end position="164"/>
    </location>
</feature>
<dbReference type="Proteomes" id="UP000321479">
    <property type="component" value="Chromosome"/>
</dbReference>
<dbReference type="Gene3D" id="3.40.50.720">
    <property type="entry name" value="NAD(P)-binding Rossmann-like Domain"/>
    <property type="match status" value="1"/>
</dbReference>
<dbReference type="AlphaFoldDB" id="A0A5B8UXQ6"/>
<dbReference type="PANTHER" id="PTHR48079:SF6">
    <property type="entry name" value="NAD(P)-BINDING DOMAIN-CONTAINING PROTEIN-RELATED"/>
    <property type="match status" value="1"/>
</dbReference>
<dbReference type="KEGG" id="mgin:FRZ54_14315"/>